<dbReference type="SUPFAM" id="SSF52743">
    <property type="entry name" value="Subtilisin-like"/>
    <property type="match status" value="1"/>
</dbReference>
<dbReference type="AlphaFoldDB" id="A0A7J9PDJ1"/>
<dbReference type="Proteomes" id="UP000568063">
    <property type="component" value="Unassembled WGS sequence"/>
</dbReference>
<evidence type="ECO:0000313" key="4">
    <source>
        <dbReference type="Proteomes" id="UP000568063"/>
    </source>
</evidence>
<protein>
    <recommendedName>
        <fullName evidence="2">Peptidase S8/S53 domain-containing protein</fullName>
    </recommendedName>
</protein>
<dbReference type="PROSITE" id="PS51892">
    <property type="entry name" value="SUBTILASE"/>
    <property type="match status" value="1"/>
</dbReference>
<sequence>MSKNLPIVSIRHENMQYLRENDRRGRGGPKRFDIDFDFSLHQEKLVSELSNIEKDIDINFEKYPNVPTVLKAKLRNKAWAKSHRPTYIFEKRTCPIIGLNNMGELLISATKSGIEKLKSKISDPTSQVQEANITTIEDISKIEEKDKLMGLSFDDLIIRSERKDNERYLKVILFDHQDDDINGIVKSNFLTWIEEQGLTADNISSFDEFPIWRVKGASESHLKEMISNPAIKTVSYFPSFEQVHSKNLKSDKIDFEYPAPKSGEEYPKIAVVDSGIPEKHPLNSWVIDRVSYVPKNYQNNFHGSFVGGLACMGDKLNGVGICPDEDTIQILDVVIVPDETKDSLYEDIFIERLNDCIPKIMEQYDISVWNMSLGFKNPVEDEKFSSLAILLDKIQDKYGIIISLPSGNYENIDNQRTWPPQHLNGADKLQAPADSVRAISVGAIACSEKPDSIVKLNHPTSYSCRGYGPTYIVKPEIVHYSGNLSISDGKISCNGQGICSFDENGQIVEHLGTSFSCPLGARTLAILKHKLASKVSNNMIKALLIHNSHTPTNIELPKIVNPYTGFGKPDSVENILNCSDSEITMLFDDRIYKGHNLSYPFVWPKSLTTEDGKCKGNLRMTLVSKVPLDEKYGSEYIRANVEVALQTKHTDDDGTEHWTGLISDELYYEGQLTELYEEERIKQGYKWKPIKRVEKQFMGKSIDELRINVNLLLRDGIDTGIIPVTFALVVTISDPEGSAPVYNDVMLGLRDKNVITDPVEIGHKLQYNI</sequence>
<dbReference type="EMBL" id="JACDUM010000003">
    <property type="protein sequence ID" value="MBA2860858.1"/>
    <property type="molecule type" value="Genomic_DNA"/>
</dbReference>
<keyword evidence="1" id="KW-0720">Serine protease</keyword>
<comment type="caution">
    <text evidence="3">The sequence shown here is derived from an EMBL/GenBank/DDBJ whole genome shotgun (WGS) entry which is preliminary data.</text>
</comment>
<dbReference type="GO" id="GO:0006508">
    <property type="term" value="P:proteolysis"/>
    <property type="evidence" value="ECO:0007669"/>
    <property type="project" value="UniProtKB-KW"/>
</dbReference>
<dbReference type="InterPro" id="IPR034074">
    <property type="entry name" value="Y4bN_pept_dom"/>
</dbReference>
<accession>A0A7J9PDJ1</accession>
<gene>
    <name evidence="3" type="ORF">HNP91_001689</name>
</gene>
<keyword evidence="1" id="KW-0378">Hydrolase</keyword>
<dbReference type="InterPro" id="IPR036852">
    <property type="entry name" value="Peptidase_S8/S53_dom_sf"/>
</dbReference>
<dbReference type="InterPro" id="IPR000209">
    <property type="entry name" value="Peptidase_S8/S53_dom"/>
</dbReference>
<feature type="active site" description="Charge relay system" evidence="1">
    <location>
        <position position="273"/>
    </location>
</feature>
<feature type="active site" description="Charge relay system" evidence="1">
    <location>
        <position position="302"/>
    </location>
</feature>
<organism evidence="3 4">
    <name type="scientific">Methanococcus maripaludis</name>
    <name type="common">Methanococcus deltae</name>
    <dbReference type="NCBI Taxonomy" id="39152"/>
    <lineage>
        <taxon>Archaea</taxon>
        <taxon>Methanobacteriati</taxon>
        <taxon>Methanobacteriota</taxon>
        <taxon>Methanomada group</taxon>
        <taxon>Methanococci</taxon>
        <taxon>Methanococcales</taxon>
        <taxon>Methanococcaceae</taxon>
        <taxon>Methanococcus</taxon>
    </lineage>
</organism>
<keyword evidence="1" id="KW-0645">Protease</keyword>
<feature type="active site" description="Charge relay system" evidence="1">
    <location>
        <position position="514"/>
    </location>
</feature>
<feature type="domain" description="Peptidase S8/S53" evidence="2">
    <location>
        <begin position="268"/>
        <end position="552"/>
    </location>
</feature>
<dbReference type="RefSeq" id="WP_181522014.1">
    <property type="nucleotide sequence ID" value="NZ_JACDUM010000003.1"/>
</dbReference>
<dbReference type="Gene3D" id="3.40.50.200">
    <property type="entry name" value="Peptidase S8/S53 domain"/>
    <property type="match status" value="1"/>
</dbReference>
<dbReference type="CDD" id="cd04847">
    <property type="entry name" value="Peptidases_S8_Subtilisin_like_2"/>
    <property type="match status" value="1"/>
</dbReference>
<dbReference type="Pfam" id="PF00082">
    <property type="entry name" value="Peptidase_S8"/>
    <property type="match status" value="1"/>
</dbReference>
<proteinExistence type="inferred from homology"/>
<dbReference type="GO" id="GO:0004252">
    <property type="term" value="F:serine-type endopeptidase activity"/>
    <property type="evidence" value="ECO:0007669"/>
    <property type="project" value="UniProtKB-UniRule"/>
</dbReference>
<reference evidence="3 4" key="1">
    <citation type="submission" date="2020-07" db="EMBL/GenBank/DDBJ databases">
        <title>Genomic Encyclopedia of Type Strains, Phase IV (KMG-V): Genome sequencing to study the core and pangenomes of soil and plant-associated prokaryotes.</title>
        <authorList>
            <person name="Whitman W."/>
        </authorList>
    </citation>
    <scope>NUCLEOTIDE SEQUENCE [LARGE SCALE GENOMIC DNA]</scope>
    <source>
        <strain evidence="3 4">C9</strain>
    </source>
</reference>
<name>A0A7J9PDJ1_METMI</name>
<evidence type="ECO:0000259" key="2">
    <source>
        <dbReference type="Pfam" id="PF00082"/>
    </source>
</evidence>
<evidence type="ECO:0000313" key="3">
    <source>
        <dbReference type="EMBL" id="MBA2860858.1"/>
    </source>
</evidence>
<evidence type="ECO:0000256" key="1">
    <source>
        <dbReference type="PROSITE-ProRule" id="PRU01240"/>
    </source>
</evidence>
<comment type="similarity">
    <text evidence="1">Belongs to the peptidase S8 family.</text>
</comment>